<evidence type="ECO:0000256" key="1">
    <source>
        <dbReference type="SAM" id="MobiDB-lite"/>
    </source>
</evidence>
<accession>A0AAV4NE38</accession>
<dbReference type="EMBL" id="BPLR01003292">
    <property type="protein sequence ID" value="GIX83094.1"/>
    <property type="molecule type" value="Genomic_DNA"/>
</dbReference>
<name>A0AAV4NE38_CAEEX</name>
<keyword evidence="3" id="KW-1185">Reference proteome</keyword>
<sequence length="144" mass="15683">MNSKTKTIKITSSFKYRFISPNRNSGTLPESTASKHGSNFGTLPESTASERGSLPGGAPCRSSPKRTCSWGDAELAFRGARKQKKKKKKSGGGHPSAEGARLQRRGVVRQHVTDAAVTRPPDVSERAPSTFGWRSRPFCHVHHP</sequence>
<protein>
    <submittedName>
        <fullName evidence="2">Uncharacterized protein</fullName>
    </submittedName>
</protein>
<feature type="compositionally biased region" description="Polar residues" evidence="1">
    <location>
        <begin position="21"/>
        <end position="50"/>
    </location>
</feature>
<feature type="compositionally biased region" description="Basic residues" evidence="1">
    <location>
        <begin position="79"/>
        <end position="91"/>
    </location>
</feature>
<organism evidence="2 3">
    <name type="scientific">Caerostris extrusa</name>
    <name type="common">Bark spider</name>
    <name type="synonym">Caerostris bankana</name>
    <dbReference type="NCBI Taxonomy" id="172846"/>
    <lineage>
        <taxon>Eukaryota</taxon>
        <taxon>Metazoa</taxon>
        <taxon>Ecdysozoa</taxon>
        <taxon>Arthropoda</taxon>
        <taxon>Chelicerata</taxon>
        <taxon>Arachnida</taxon>
        <taxon>Araneae</taxon>
        <taxon>Araneomorphae</taxon>
        <taxon>Entelegynae</taxon>
        <taxon>Araneoidea</taxon>
        <taxon>Araneidae</taxon>
        <taxon>Caerostris</taxon>
    </lineage>
</organism>
<reference evidence="2 3" key="1">
    <citation type="submission" date="2021-06" db="EMBL/GenBank/DDBJ databases">
        <title>Caerostris extrusa draft genome.</title>
        <authorList>
            <person name="Kono N."/>
            <person name="Arakawa K."/>
        </authorList>
    </citation>
    <scope>NUCLEOTIDE SEQUENCE [LARGE SCALE GENOMIC DNA]</scope>
</reference>
<feature type="region of interest" description="Disordered" evidence="1">
    <location>
        <begin position="19"/>
        <end position="144"/>
    </location>
</feature>
<comment type="caution">
    <text evidence="2">The sequence shown here is derived from an EMBL/GenBank/DDBJ whole genome shotgun (WGS) entry which is preliminary data.</text>
</comment>
<dbReference type="AlphaFoldDB" id="A0AAV4NE38"/>
<evidence type="ECO:0000313" key="2">
    <source>
        <dbReference type="EMBL" id="GIX83094.1"/>
    </source>
</evidence>
<dbReference type="Proteomes" id="UP001054945">
    <property type="component" value="Unassembled WGS sequence"/>
</dbReference>
<evidence type="ECO:0000313" key="3">
    <source>
        <dbReference type="Proteomes" id="UP001054945"/>
    </source>
</evidence>
<proteinExistence type="predicted"/>
<gene>
    <name evidence="2" type="ORF">CEXT_729361</name>
</gene>